<dbReference type="Proteomes" id="UP000321773">
    <property type="component" value="Unassembled WGS sequence"/>
</dbReference>
<evidence type="ECO:0000313" key="1">
    <source>
        <dbReference type="EMBL" id="GEM05658.1"/>
    </source>
</evidence>
<organism evidence="2 3">
    <name type="scientific">Halolactibacillus miurensis</name>
    <dbReference type="NCBI Taxonomy" id="306541"/>
    <lineage>
        <taxon>Bacteria</taxon>
        <taxon>Bacillati</taxon>
        <taxon>Bacillota</taxon>
        <taxon>Bacilli</taxon>
        <taxon>Bacillales</taxon>
        <taxon>Bacillaceae</taxon>
        <taxon>Halolactibacillus</taxon>
    </lineage>
</organism>
<dbReference type="GO" id="GO:0046914">
    <property type="term" value="F:transition metal ion binding"/>
    <property type="evidence" value="ECO:0007669"/>
    <property type="project" value="InterPro"/>
</dbReference>
<name>A0A1I6T596_9BACI</name>
<evidence type="ECO:0000313" key="2">
    <source>
        <dbReference type="EMBL" id="SFS84208.1"/>
    </source>
</evidence>
<dbReference type="OrthoDB" id="1862100at2"/>
<proteinExistence type="predicted"/>
<dbReference type="AlphaFoldDB" id="A0A1I6T596"/>
<dbReference type="GO" id="GO:0003824">
    <property type="term" value="F:catalytic activity"/>
    <property type="evidence" value="ECO:0007669"/>
    <property type="project" value="InterPro"/>
</dbReference>
<evidence type="ECO:0000313" key="4">
    <source>
        <dbReference type="Proteomes" id="UP000321773"/>
    </source>
</evidence>
<protein>
    <submittedName>
        <fullName evidence="2">Uncharacterized protein</fullName>
    </submittedName>
</protein>
<dbReference type="Proteomes" id="UP000199139">
    <property type="component" value="Unassembled WGS sequence"/>
</dbReference>
<reference evidence="1 4" key="2">
    <citation type="submission" date="2019-07" db="EMBL/GenBank/DDBJ databases">
        <title>Whole genome shotgun sequence of Halolactibacillus miurensis NBRC 100873.</title>
        <authorList>
            <person name="Hosoyama A."/>
            <person name="Uohara A."/>
            <person name="Ohji S."/>
            <person name="Ichikawa N."/>
        </authorList>
    </citation>
    <scope>NUCLEOTIDE SEQUENCE [LARGE SCALE GENOMIC DNA]</scope>
    <source>
        <strain evidence="1 4">NBRC 100873</strain>
    </source>
</reference>
<dbReference type="EMBL" id="BJWJ01000043">
    <property type="protein sequence ID" value="GEM05658.1"/>
    <property type="molecule type" value="Genomic_DNA"/>
</dbReference>
<reference evidence="2 3" key="1">
    <citation type="submission" date="2016-10" db="EMBL/GenBank/DDBJ databases">
        <authorList>
            <person name="de Groot N.N."/>
        </authorList>
    </citation>
    <scope>NUCLEOTIDE SEQUENCE [LARGE SCALE GENOMIC DNA]</scope>
    <source>
        <strain evidence="2 3">DSM 17074</strain>
    </source>
</reference>
<dbReference type="InterPro" id="IPR036648">
    <property type="entry name" value="CN_Hdrase_a/SCN_Hdrase_g_sf"/>
</dbReference>
<evidence type="ECO:0000313" key="3">
    <source>
        <dbReference type="Proteomes" id="UP000199139"/>
    </source>
</evidence>
<accession>A0A1I6T596</accession>
<dbReference type="RefSeq" id="WP_062323458.1">
    <property type="nucleotide sequence ID" value="NZ_BJWJ01000043.1"/>
</dbReference>
<gene>
    <name evidence="1" type="ORF">HMI01_26460</name>
    <name evidence="2" type="ORF">SAMN05421668_11275</name>
</gene>
<dbReference type="EMBL" id="FPAI01000012">
    <property type="protein sequence ID" value="SFS84208.1"/>
    <property type="molecule type" value="Genomic_DNA"/>
</dbReference>
<dbReference type="SUPFAM" id="SSF56209">
    <property type="entry name" value="Nitrile hydratase alpha chain"/>
    <property type="match status" value="1"/>
</dbReference>
<keyword evidence="4" id="KW-1185">Reference proteome</keyword>
<dbReference type="STRING" id="306541.SAMN05421668_11275"/>
<sequence>MDIKGIIDDVVNKVRSDENFKEKFFDDPTTALEETFDINLPNEHIDPIVEGVKAKLNLEQVDDMLGNIKKFF</sequence>